<keyword evidence="3" id="KW-1185">Reference proteome</keyword>
<evidence type="ECO:0000313" key="3">
    <source>
        <dbReference type="Proteomes" id="UP001139089"/>
    </source>
</evidence>
<dbReference type="EMBL" id="JAJOZR010000002">
    <property type="protein sequence ID" value="MCD7108245.1"/>
    <property type="molecule type" value="Genomic_DNA"/>
</dbReference>
<proteinExistence type="predicted"/>
<dbReference type="Proteomes" id="UP001139089">
    <property type="component" value="Unassembled WGS sequence"/>
</dbReference>
<reference evidence="2" key="1">
    <citation type="submission" date="2021-12" db="EMBL/GenBank/DDBJ databases">
        <authorList>
            <person name="Li Y."/>
        </authorList>
    </citation>
    <scope>NUCLEOTIDE SEQUENCE</scope>
    <source>
        <strain evidence="2">DKSPLA3</strain>
    </source>
</reference>
<feature type="compositionally biased region" description="Low complexity" evidence="1">
    <location>
        <begin position="35"/>
        <end position="48"/>
    </location>
</feature>
<dbReference type="RefSeq" id="WP_231812196.1">
    <property type="nucleotide sequence ID" value="NZ_JAJOZR010000002.1"/>
</dbReference>
<organism evidence="2 3">
    <name type="scientific">Rhizobium quercicola</name>
    <dbReference type="NCBI Taxonomy" id="2901226"/>
    <lineage>
        <taxon>Bacteria</taxon>
        <taxon>Pseudomonadati</taxon>
        <taxon>Pseudomonadota</taxon>
        <taxon>Alphaproteobacteria</taxon>
        <taxon>Hyphomicrobiales</taxon>
        <taxon>Rhizobiaceae</taxon>
        <taxon>Rhizobium/Agrobacterium group</taxon>
        <taxon>Rhizobium</taxon>
    </lineage>
</organism>
<name>A0A9X1NQ29_9HYPH</name>
<feature type="region of interest" description="Disordered" evidence="1">
    <location>
        <begin position="28"/>
        <end position="48"/>
    </location>
</feature>
<gene>
    <name evidence="2" type="ORF">LRX75_04215</name>
</gene>
<sequence>MVGLVHSRSIGAPEVQEDRRAVNRRRAFPVEKAHPAAPLLQQIPAANS</sequence>
<protein>
    <submittedName>
        <fullName evidence="2">Uncharacterized protein</fullName>
    </submittedName>
</protein>
<evidence type="ECO:0000313" key="2">
    <source>
        <dbReference type="EMBL" id="MCD7108245.1"/>
    </source>
</evidence>
<dbReference type="AlphaFoldDB" id="A0A9X1NQ29"/>
<comment type="caution">
    <text evidence="2">The sequence shown here is derived from an EMBL/GenBank/DDBJ whole genome shotgun (WGS) entry which is preliminary data.</text>
</comment>
<accession>A0A9X1NQ29</accession>
<evidence type="ECO:0000256" key="1">
    <source>
        <dbReference type="SAM" id="MobiDB-lite"/>
    </source>
</evidence>